<gene>
    <name evidence="2" type="ORF">ZOSMA_118G00540</name>
</gene>
<proteinExistence type="predicted"/>
<dbReference type="Proteomes" id="UP000036987">
    <property type="component" value="Unassembled WGS sequence"/>
</dbReference>
<evidence type="ECO:0000313" key="2">
    <source>
        <dbReference type="EMBL" id="KMZ75174.1"/>
    </source>
</evidence>
<comment type="caution">
    <text evidence="2">The sequence shown here is derived from an EMBL/GenBank/DDBJ whole genome shotgun (WGS) entry which is preliminary data.</text>
</comment>
<dbReference type="EMBL" id="LFYR01000204">
    <property type="protein sequence ID" value="KMZ75174.1"/>
    <property type="molecule type" value="Genomic_DNA"/>
</dbReference>
<dbReference type="Pfam" id="PF12609">
    <property type="entry name" value="DUF3774"/>
    <property type="match status" value="1"/>
</dbReference>
<protein>
    <submittedName>
        <fullName evidence="2">Uncharacterized protein</fullName>
    </submittedName>
</protein>
<dbReference type="InterPro" id="IPR022251">
    <property type="entry name" value="DUF3774_wound-induced"/>
</dbReference>
<dbReference type="OrthoDB" id="1668405at2759"/>
<name>A0A0K9Q1X9_ZOSMR</name>
<feature type="region of interest" description="Disordered" evidence="1">
    <location>
        <begin position="86"/>
        <end position="110"/>
    </location>
</feature>
<keyword evidence="3" id="KW-1185">Reference proteome</keyword>
<dbReference type="PANTHER" id="PTHR33090">
    <property type="entry name" value="DUF3774 DOMAIN PROTEIN-RELATED"/>
    <property type="match status" value="1"/>
</dbReference>
<organism evidence="2 3">
    <name type="scientific">Zostera marina</name>
    <name type="common">Eelgrass</name>
    <dbReference type="NCBI Taxonomy" id="29655"/>
    <lineage>
        <taxon>Eukaryota</taxon>
        <taxon>Viridiplantae</taxon>
        <taxon>Streptophyta</taxon>
        <taxon>Embryophyta</taxon>
        <taxon>Tracheophyta</taxon>
        <taxon>Spermatophyta</taxon>
        <taxon>Magnoliopsida</taxon>
        <taxon>Liliopsida</taxon>
        <taxon>Zosteraceae</taxon>
        <taxon>Zostera</taxon>
    </lineage>
</organism>
<evidence type="ECO:0000313" key="3">
    <source>
        <dbReference type="Proteomes" id="UP000036987"/>
    </source>
</evidence>
<reference evidence="3" key="1">
    <citation type="journal article" date="2016" name="Nature">
        <title>The genome of the seagrass Zostera marina reveals angiosperm adaptation to the sea.</title>
        <authorList>
            <person name="Olsen J.L."/>
            <person name="Rouze P."/>
            <person name="Verhelst B."/>
            <person name="Lin Y.-C."/>
            <person name="Bayer T."/>
            <person name="Collen J."/>
            <person name="Dattolo E."/>
            <person name="De Paoli E."/>
            <person name="Dittami S."/>
            <person name="Maumus F."/>
            <person name="Michel G."/>
            <person name="Kersting A."/>
            <person name="Lauritano C."/>
            <person name="Lohaus R."/>
            <person name="Toepel M."/>
            <person name="Tonon T."/>
            <person name="Vanneste K."/>
            <person name="Amirebrahimi M."/>
            <person name="Brakel J."/>
            <person name="Bostroem C."/>
            <person name="Chovatia M."/>
            <person name="Grimwood J."/>
            <person name="Jenkins J.W."/>
            <person name="Jueterbock A."/>
            <person name="Mraz A."/>
            <person name="Stam W.T."/>
            <person name="Tice H."/>
            <person name="Bornberg-Bauer E."/>
            <person name="Green P.J."/>
            <person name="Pearson G.A."/>
            <person name="Procaccini G."/>
            <person name="Duarte C.M."/>
            <person name="Schmutz J."/>
            <person name="Reusch T.B.H."/>
            <person name="Van de Peer Y."/>
        </authorList>
    </citation>
    <scope>NUCLEOTIDE SEQUENCE [LARGE SCALE GENOMIC DNA]</scope>
    <source>
        <strain evidence="3">cv. Finnish</strain>
    </source>
</reference>
<dbReference type="AlphaFoldDB" id="A0A0K9Q1X9"/>
<sequence>MATATGILFSWVPRFAGFPLTQFIYIYLHTCFLLKTNSNTPSITATMTAVEDFNGQCFSTWNSTVRNLLEHAKNYNNVGSLLSQTTRRIVSTPPPPSSMDGGNKAKQSEESLRKIMYLSCWGPN</sequence>
<evidence type="ECO:0000256" key="1">
    <source>
        <dbReference type="SAM" id="MobiDB-lite"/>
    </source>
</evidence>
<accession>A0A0K9Q1X9</accession>